<dbReference type="Proteomes" id="UP000244989">
    <property type="component" value="Unassembled WGS sequence"/>
</dbReference>
<dbReference type="AlphaFoldDB" id="A0A2U1T7V9"/>
<feature type="transmembrane region" description="Helical" evidence="7">
    <location>
        <begin position="107"/>
        <end position="128"/>
    </location>
</feature>
<dbReference type="OrthoDB" id="1122432at2"/>
<keyword evidence="3" id="KW-1003">Cell membrane</keyword>
<protein>
    <submittedName>
        <fullName evidence="8">DoxX family protein</fullName>
    </submittedName>
</protein>
<evidence type="ECO:0000256" key="5">
    <source>
        <dbReference type="ARBA" id="ARBA00022989"/>
    </source>
</evidence>
<evidence type="ECO:0000256" key="4">
    <source>
        <dbReference type="ARBA" id="ARBA00022692"/>
    </source>
</evidence>
<accession>A0A2U1T7V9</accession>
<dbReference type="KEGG" id="cyz:C3B44_07965"/>
<evidence type="ECO:0000256" key="3">
    <source>
        <dbReference type="ARBA" id="ARBA00022475"/>
    </source>
</evidence>
<sequence length="133" mass="13760">MDKPVVRDASLLILRLVLGIIFVAHGYDKIFLTGLVETTGQFSAWGVPQPQLSAYLVAGVELIGGALMVLGLLTTFVAGILLLVVAAAGYFVHLPNGLFVADNGIEFVAVLAAALLAIVVFGPGRASVDGALE</sequence>
<dbReference type="PANTHER" id="PTHR33452:SF1">
    <property type="entry name" value="INNER MEMBRANE PROTEIN YPHA-RELATED"/>
    <property type="match status" value="1"/>
</dbReference>
<evidence type="ECO:0000313" key="9">
    <source>
        <dbReference type="Proteomes" id="UP000244989"/>
    </source>
</evidence>
<feature type="transmembrane region" description="Helical" evidence="7">
    <location>
        <begin position="12"/>
        <end position="32"/>
    </location>
</feature>
<evidence type="ECO:0000256" key="1">
    <source>
        <dbReference type="ARBA" id="ARBA00004651"/>
    </source>
</evidence>
<evidence type="ECO:0000256" key="6">
    <source>
        <dbReference type="ARBA" id="ARBA00023136"/>
    </source>
</evidence>
<dbReference type="EMBL" id="QEEZ01000006">
    <property type="protein sequence ID" value="PWC02087.1"/>
    <property type="molecule type" value="Genomic_DNA"/>
</dbReference>
<comment type="caution">
    <text evidence="8">The sequence shown here is derived from an EMBL/GenBank/DDBJ whole genome shotgun (WGS) entry which is preliminary data.</text>
</comment>
<proteinExistence type="inferred from homology"/>
<keyword evidence="4 7" id="KW-0812">Transmembrane</keyword>
<reference evidence="9" key="1">
    <citation type="submission" date="2018-04" db="EMBL/GenBank/DDBJ databases">
        <authorList>
            <person name="Liu S."/>
            <person name="Wang Z."/>
            <person name="Li J."/>
        </authorList>
    </citation>
    <scope>NUCLEOTIDE SEQUENCE [LARGE SCALE GENOMIC DNA]</scope>
    <source>
        <strain evidence="9">2189</strain>
    </source>
</reference>
<dbReference type="Pfam" id="PF07681">
    <property type="entry name" value="DoxX"/>
    <property type="match status" value="1"/>
</dbReference>
<organism evidence="8 9">
    <name type="scientific">Corynebacterium yudongzhengii</name>
    <dbReference type="NCBI Taxonomy" id="2080740"/>
    <lineage>
        <taxon>Bacteria</taxon>
        <taxon>Bacillati</taxon>
        <taxon>Actinomycetota</taxon>
        <taxon>Actinomycetes</taxon>
        <taxon>Mycobacteriales</taxon>
        <taxon>Corynebacteriaceae</taxon>
        <taxon>Corynebacterium</taxon>
    </lineage>
</organism>
<evidence type="ECO:0000313" key="8">
    <source>
        <dbReference type="EMBL" id="PWC02087.1"/>
    </source>
</evidence>
<evidence type="ECO:0000256" key="2">
    <source>
        <dbReference type="ARBA" id="ARBA00006679"/>
    </source>
</evidence>
<feature type="transmembrane region" description="Helical" evidence="7">
    <location>
        <begin position="80"/>
        <end position="101"/>
    </location>
</feature>
<name>A0A2U1T7V9_9CORY</name>
<keyword evidence="5 7" id="KW-1133">Transmembrane helix</keyword>
<dbReference type="InterPro" id="IPR032808">
    <property type="entry name" value="DoxX"/>
</dbReference>
<gene>
    <name evidence="8" type="ORF">DF222_04415</name>
</gene>
<keyword evidence="6 7" id="KW-0472">Membrane</keyword>
<evidence type="ECO:0000256" key="7">
    <source>
        <dbReference type="SAM" id="Phobius"/>
    </source>
</evidence>
<dbReference type="RefSeq" id="WP_108431908.1">
    <property type="nucleotide sequence ID" value="NZ_CP026947.1"/>
</dbReference>
<dbReference type="InterPro" id="IPR051907">
    <property type="entry name" value="DoxX-like_oxidoreductase"/>
</dbReference>
<dbReference type="GO" id="GO:0005886">
    <property type="term" value="C:plasma membrane"/>
    <property type="evidence" value="ECO:0007669"/>
    <property type="project" value="UniProtKB-SubCell"/>
</dbReference>
<comment type="subcellular location">
    <subcellularLocation>
        <location evidence="1">Cell membrane</location>
        <topology evidence="1">Multi-pass membrane protein</topology>
    </subcellularLocation>
</comment>
<keyword evidence="9" id="KW-1185">Reference proteome</keyword>
<comment type="similarity">
    <text evidence="2">Belongs to the DoxX family.</text>
</comment>
<dbReference type="PANTHER" id="PTHR33452">
    <property type="entry name" value="OXIDOREDUCTASE CATD-RELATED"/>
    <property type="match status" value="1"/>
</dbReference>